<evidence type="ECO:0000313" key="1">
    <source>
        <dbReference type="EMBL" id="SHF59827.1"/>
    </source>
</evidence>
<dbReference type="Proteomes" id="UP000183945">
    <property type="component" value="Unassembled WGS sequence"/>
</dbReference>
<evidence type="ECO:0000313" key="2">
    <source>
        <dbReference type="Proteomes" id="UP000183945"/>
    </source>
</evidence>
<reference evidence="2" key="1">
    <citation type="submission" date="2016-11" db="EMBL/GenBank/DDBJ databases">
        <authorList>
            <person name="Varghese N."/>
            <person name="Submissions S."/>
        </authorList>
    </citation>
    <scope>NUCLEOTIDE SEQUENCE [LARGE SCALE GENOMIC DNA]</scope>
    <source>
        <strain evidence="2">DSM 24579</strain>
    </source>
</reference>
<name>A0A1M5CYW4_SALEC</name>
<dbReference type="STRING" id="1073325.SAMN05444483_101727"/>
<accession>A0A1M5CYW4</accession>
<keyword evidence="2" id="KW-1185">Reference proteome</keyword>
<organism evidence="1 2">
    <name type="scientific">Salegentibacter echinorum</name>
    <dbReference type="NCBI Taxonomy" id="1073325"/>
    <lineage>
        <taxon>Bacteria</taxon>
        <taxon>Pseudomonadati</taxon>
        <taxon>Bacteroidota</taxon>
        <taxon>Flavobacteriia</taxon>
        <taxon>Flavobacteriales</taxon>
        <taxon>Flavobacteriaceae</taxon>
        <taxon>Salegentibacter</taxon>
    </lineage>
</organism>
<gene>
    <name evidence="1" type="ORF">SAMN05444483_101727</name>
</gene>
<dbReference type="EMBL" id="FQVT01000001">
    <property type="protein sequence ID" value="SHF59827.1"/>
    <property type="molecule type" value="Genomic_DNA"/>
</dbReference>
<sequence>MLILSYALLDHHYVKVLKLARKSYKSSIIKPQELARYSLFIIVLGEAVKILVQ</sequence>
<dbReference type="AlphaFoldDB" id="A0A1M5CYW4"/>
<proteinExistence type="predicted"/>
<protein>
    <submittedName>
        <fullName evidence="1">Uncharacterized protein</fullName>
    </submittedName>
</protein>